<reference evidence="2" key="2">
    <citation type="submission" date="2006-09" db="EMBL/GenBank/DDBJ databases">
        <title>The genome sequence of Plasmodium falciparum Dd2.</title>
        <authorList>
            <consortium name="The Broad Institute Genome Sequencing Platform"/>
            <person name="Birren B."/>
            <person name="Lander E."/>
            <person name="Galagan J."/>
            <person name="Nusbaum C."/>
            <person name="Devon K."/>
            <person name="Henn M."/>
            <person name="Jaffe D."/>
            <person name="Butler J."/>
            <person name="Alvarez P."/>
            <person name="Gnerre S."/>
            <person name="Grabherr M."/>
            <person name="Kleber M."/>
            <person name="Mauceli E."/>
            <person name="Brockman W."/>
            <person name="MacCallum I.A."/>
            <person name="Rounsley S."/>
            <person name="Young S."/>
            <person name="LaButti K."/>
            <person name="Pushparaj V."/>
            <person name="DeCaprio D."/>
            <person name="Crawford M."/>
            <person name="Koehrsen M."/>
            <person name="Engels R."/>
            <person name="Montgomery P."/>
            <person name="Pearson M."/>
            <person name="Howarth C."/>
            <person name="Larson L."/>
            <person name="Luoma S."/>
            <person name="White J."/>
            <person name="Kodira C."/>
            <person name="Zeng Q."/>
            <person name="O'Leary S."/>
            <person name="Yandava C."/>
            <person name="Alvarado L."/>
            <person name="Wirth D."/>
            <person name="Volkman S."/>
            <person name="Hartl D."/>
        </authorList>
    </citation>
    <scope>NUCLEOTIDE SEQUENCE [LARGE SCALE GENOMIC DNA]</scope>
</reference>
<accession>A0A0L7M7L0</accession>
<evidence type="ECO:0000313" key="1">
    <source>
        <dbReference type="EMBL" id="KOB88585.1"/>
    </source>
</evidence>
<name>A0A0L7M7L0_PLAF4</name>
<dbReference type="KEGG" id="pfd:PFDG_02929"/>
<dbReference type="EMBL" id="GG701690">
    <property type="protein sequence ID" value="KOB88585.1"/>
    <property type="molecule type" value="Genomic_DNA"/>
</dbReference>
<dbReference type="AlphaFoldDB" id="A0A0L7M7L0"/>
<dbReference type="OrthoDB" id="384673at2759"/>
<proteinExistence type="predicted"/>
<gene>
    <name evidence="1" type="ORF">PFDG_02929</name>
</gene>
<sequence>MIHTLTSNVKKKERKEICNVLFYDVKTKEQEKNKEKYLSYLKYEEMKEKKENMEILSQLLNYLMMCKFNEKDSMVLKLINIFIDYMHLLNVDQLLNIFFNYHIFQNNNEIILYRCKQELLNRKSLLKDYHINKILSYIIYNYRKAEIYRNYYRNWFSYKNYTIFRDDVICDEIQRNQDLTQHEQEMYNIKNVSEDDKKKITTIDKIPRDNETEIFNNNKKKNCNSPCYSFYDNYSEGRDMKKLPSHISLKKVLHKKKEIKELKKDYYINTKIFKDVEFLYDLTHDIHIYVPFKNVHLLKFVYNIYLLSLLFYKNMDVIRIASEIAYDLTDTNIFSFIDQYSYYLYDDIYIIIKTFKYISFFSIDLIDIWKKFFFLLNHFVNNLNLENIYDIFFFVHISKITNLKNENYDVLNLLTSRMKTIVQLLFTHNVQNFNTYPHTYILNILNMINDQNNEHVIDFVHFFFYSIYKRIQYLYSNGDNILGRSSYDESKMKMENTKMEDNIESDNNNTFGDNKIVGDDQFFQDNKPLEDNKSFGDNIKPFSNNVKADKYFSYMSDTKNKKSNEIYKNVNNYIYNFKDIRLFIKIFLRYYKKEQETFNLKIVDFILYNSEVFFFNMWTNRRYYQRHYFFGKEIHEFLHLLKELIQNKLYNSNIMYRCVNILKYIIKMQSTFNIEDIPNVHCNLYSNFFLHFDKINDINVWKYIRKVF</sequence>
<protein>
    <submittedName>
        <fullName evidence="1">Uncharacterized protein</fullName>
    </submittedName>
</protein>
<dbReference type="Proteomes" id="UP000054282">
    <property type="component" value="Unassembled WGS sequence"/>
</dbReference>
<evidence type="ECO:0000313" key="2">
    <source>
        <dbReference type="Proteomes" id="UP000054282"/>
    </source>
</evidence>
<organism evidence="1 2">
    <name type="scientific">Plasmodium falciparum (isolate Dd2)</name>
    <dbReference type="NCBI Taxonomy" id="57267"/>
    <lineage>
        <taxon>Eukaryota</taxon>
        <taxon>Sar</taxon>
        <taxon>Alveolata</taxon>
        <taxon>Apicomplexa</taxon>
        <taxon>Aconoidasida</taxon>
        <taxon>Haemosporida</taxon>
        <taxon>Plasmodiidae</taxon>
        <taxon>Plasmodium</taxon>
        <taxon>Plasmodium (Laverania)</taxon>
    </lineage>
</organism>
<reference evidence="2" key="1">
    <citation type="submission" date="2006-09" db="EMBL/GenBank/DDBJ databases">
        <title>Annotation of Plasmodium falciparum Dd2.</title>
        <authorList>
            <consortium name="The Broad Institute Genome Sequencing Platform"/>
            <person name="Volkman S.K."/>
            <person name="Neafsey D.E."/>
            <person name="Dash A.P."/>
            <person name="Chitnis C.E."/>
            <person name="Hartl D.L."/>
            <person name="Young S.K."/>
            <person name="Zeng Q."/>
            <person name="Koehrsen M."/>
            <person name="Alvarado L."/>
            <person name="Berlin A."/>
            <person name="Borenstein D."/>
            <person name="Chapman S.B."/>
            <person name="Chen Z."/>
            <person name="Engels R."/>
            <person name="Freedman E."/>
            <person name="Gellesch M."/>
            <person name="Goldberg J."/>
            <person name="Griggs A."/>
            <person name="Gujja S."/>
            <person name="Heilman E.R."/>
            <person name="Heiman D.I."/>
            <person name="Howarth C."/>
            <person name="Jen D."/>
            <person name="Larson L."/>
            <person name="Mehta T."/>
            <person name="Neiman D."/>
            <person name="Park D."/>
            <person name="Pearson M."/>
            <person name="Roberts A."/>
            <person name="Saif S."/>
            <person name="Shea T."/>
            <person name="Shenoy N."/>
            <person name="Sisk P."/>
            <person name="Stolte C."/>
            <person name="Sykes S."/>
            <person name="Walk T."/>
            <person name="White J."/>
            <person name="Yandava C."/>
            <person name="Haas B."/>
            <person name="Henn M.R."/>
            <person name="Nusbaum C."/>
            <person name="Birren B."/>
        </authorList>
    </citation>
    <scope>NUCLEOTIDE SEQUENCE [LARGE SCALE GENOMIC DNA]</scope>
</reference>